<organism evidence="2 3">
    <name type="scientific">Rhodnius prolixus</name>
    <name type="common">Triatomid bug</name>
    <dbReference type="NCBI Taxonomy" id="13249"/>
    <lineage>
        <taxon>Eukaryota</taxon>
        <taxon>Metazoa</taxon>
        <taxon>Ecdysozoa</taxon>
        <taxon>Arthropoda</taxon>
        <taxon>Hexapoda</taxon>
        <taxon>Insecta</taxon>
        <taxon>Pterygota</taxon>
        <taxon>Neoptera</taxon>
        <taxon>Paraneoptera</taxon>
        <taxon>Hemiptera</taxon>
        <taxon>Heteroptera</taxon>
        <taxon>Panheteroptera</taxon>
        <taxon>Cimicomorpha</taxon>
        <taxon>Reduviidae</taxon>
        <taxon>Triatominae</taxon>
        <taxon>Rhodnius</taxon>
    </lineage>
</organism>
<feature type="compositionally biased region" description="Basic and acidic residues" evidence="1">
    <location>
        <begin position="202"/>
        <end position="215"/>
    </location>
</feature>
<reference evidence="2" key="1">
    <citation type="submission" date="2015-05" db="UniProtKB">
        <authorList>
            <consortium name="EnsemblMetazoa"/>
        </authorList>
    </citation>
    <scope>IDENTIFICATION</scope>
</reference>
<protein>
    <submittedName>
        <fullName evidence="2">Uncharacterized protein</fullName>
    </submittedName>
</protein>
<evidence type="ECO:0000313" key="2">
    <source>
        <dbReference type="EnsemblMetazoa" id="RPRC012884-PA"/>
    </source>
</evidence>
<name>T1I9B2_RHOPR</name>
<evidence type="ECO:0000256" key="1">
    <source>
        <dbReference type="SAM" id="MobiDB-lite"/>
    </source>
</evidence>
<feature type="region of interest" description="Disordered" evidence="1">
    <location>
        <begin position="198"/>
        <end position="220"/>
    </location>
</feature>
<dbReference type="Proteomes" id="UP000015103">
    <property type="component" value="Unassembled WGS sequence"/>
</dbReference>
<dbReference type="EnsemblMetazoa" id="RPRC012884-RA">
    <property type="protein sequence ID" value="RPRC012884-PA"/>
    <property type="gene ID" value="RPRC012884"/>
</dbReference>
<proteinExistence type="predicted"/>
<dbReference type="VEuPathDB" id="VectorBase:RPRC012884"/>
<evidence type="ECO:0000313" key="3">
    <source>
        <dbReference type="Proteomes" id="UP000015103"/>
    </source>
</evidence>
<dbReference type="InParanoid" id="T1I9B2"/>
<dbReference type="HOGENOM" id="CLU_1075956_0_0_1"/>
<sequence length="259" mass="30201">SFIENLLLEEAAKSSSKVYRSSILIICKLLAKAAIFVTNENCYEERADKLVDTVNSHLERFFQSRSNIPNTFFTALIDFRWSRAYDMLLVAAKFTFDSDIKHMRRCLGLQIIEAFFLNSWYFNGNQQKDKLKDFEESFSKVEKIYNGSYNNNLKKFLVKLQSFVKLLEKKDRLKYFDCDVCHNVKQLSLAKEISCLSQDDGQSNKEDSEKNEKAISAHAMNGTNKRKIDSKLLKKRSKYLRLESINMDSMQNSFYSLLT</sequence>
<dbReference type="AlphaFoldDB" id="T1I9B2"/>
<keyword evidence="3" id="KW-1185">Reference proteome</keyword>
<accession>T1I9B2</accession>
<dbReference type="EMBL" id="ACPB03018005">
    <property type="status" value="NOT_ANNOTATED_CDS"/>
    <property type="molecule type" value="Genomic_DNA"/>
</dbReference>